<organism evidence="6 7">
    <name type="scientific">Candidatus Schekmanbacteria bacterium RBG_16_38_10</name>
    <dbReference type="NCBI Taxonomy" id="1817879"/>
    <lineage>
        <taxon>Bacteria</taxon>
        <taxon>Candidatus Schekmaniibacteriota</taxon>
    </lineage>
</organism>
<feature type="domain" description="Cytochrome c" evidence="5">
    <location>
        <begin position="60"/>
        <end position="156"/>
    </location>
</feature>
<keyword evidence="1 4" id="KW-0349">Heme</keyword>
<dbReference type="GO" id="GO:0046872">
    <property type="term" value="F:metal ion binding"/>
    <property type="evidence" value="ECO:0007669"/>
    <property type="project" value="UniProtKB-KW"/>
</dbReference>
<evidence type="ECO:0000256" key="1">
    <source>
        <dbReference type="ARBA" id="ARBA00022617"/>
    </source>
</evidence>
<sequence>MISFKWSSRIVKGFLVIAVVIVLLPFHLSPQSPNLIATPVEKKDIFAEAGMEKVWEPDIHVAYRGKLVYEKYCIGCHGERSDGNGPASRFLDPRPRDFTDERALFKFRSTPSGSLPTDDDLIRTIRRGVHWSSMPSWELLPEKEIEALVGYIKTLSPKWRYFKPESPIPIPEPPVYLGTPESAERGKKVYFDKAQCTKCHGGSGRGDGPSANELKDDWGYPIRPFDYTRGKLKSGDDVKDIYRTFVTGLNGTPMPNFLENLSEQERWDVISFILELRKANKDGKK</sequence>
<dbReference type="EMBL" id="MGDE01000140">
    <property type="protein sequence ID" value="OGL45371.1"/>
    <property type="molecule type" value="Genomic_DNA"/>
</dbReference>
<keyword evidence="3 4" id="KW-0408">Iron</keyword>
<dbReference type="InterPro" id="IPR036909">
    <property type="entry name" value="Cyt_c-like_dom_sf"/>
</dbReference>
<protein>
    <recommendedName>
        <fullName evidence="5">Cytochrome c domain-containing protein</fullName>
    </recommendedName>
</protein>
<dbReference type="Gene3D" id="1.10.760.10">
    <property type="entry name" value="Cytochrome c-like domain"/>
    <property type="match status" value="2"/>
</dbReference>
<evidence type="ECO:0000256" key="4">
    <source>
        <dbReference type="PROSITE-ProRule" id="PRU00433"/>
    </source>
</evidence>
<dbReference type="Proteomes" id="UP000178797">
    <property type="component" value="Unassembled WGS sequence"/>
</dbReference>
<evidence type="ECO:0000256" key="2">
    <source>
        <dbReference type="ARBA" id="ARBA00022723"/>
    </source>
</evidence>
<dbReference type="GO" id="GO:0009055">
    <property type="term" value="F:electron transfer activity"/>
    <property type="evidence" value="ECO:0007669"/>
    <property type="project" value="InterPro"/>
</dbReference>
<evidence type="ECO:0000313" key="6">
    <source>
        <dbReference type="EMBL" id="OGL45371.1"/>
    </source>
</evidence>
<name>A0A1F7RVB6_9BACT</name>
<reference evidence="6 7" key="1">
    <citation type="journal article" date="2016" name="Nat. Commun.">
        <title>Thousands of microbial genomes shed light on interconnected biogeochemical processes in an aquifer system.</title>
        <authorList>
            <person name="Anantharaman K."/>
            <person name="Brown C.T."/>
            <person name="Hug L.A."/>
            <person name="Sharon I."/>
            <person name="Castelle C.J."/>
            <person name="Probst A.J."/>
            <person name="Thomas B.C."/>
            <person name="Singh A."/>
            <person name="Wilkins M.J."/>
            <person name="Karaoz U."/>
            <person name="Brodie E.L."/>
            <person name="Williams K.H."/>
            <person name="Hubbard S.S."/>
            <person name="Banfield J.F."/>
        </authorList>
    </citation>
    <scope>NUCLEOTIDE SEQUENCE [LARGE SCALE GENOMIC DNA]</scope>
</reference>
<gene>
    <name evidence="6" type="ORF">A2W05_11675</name>
</gene>
<dbReference type="GO" id="GO:0020037">
    <property type="term" value="F:heme binding"/>
    <property type="evidence" value="ECO:0007669"/>
    <property type="project" value="InterPro"/>
</dbReference>
<dbReference type="InterPro" id="IPR050597">
    <property type="entry name" value="Cytochrome_c_Oxidase_Subunit"/>
</dbReference>
<evidence type="ECO:0000313" key="7">
    <source>
        <dbReference type="Proteomes" id="UP000178797"/>
    </source>
</evidence>
<dbReference type="Pfam" id="PF00034">
    <property type="entry name" value="Cytochrom_C"/>
    <property type="match status" value="1"/>
</dbReference>
<accession>A0A1F7RVB6</accession>
<proteinExistence type="predicted"/>
<evidence type="ECO:0000259" key="5">
    <source>
        <dbReference type="PROSITE" id="PS51007"/>
    </source>
</evidence>
<dbReference type="Pfam" id="PF13442">
    <property type="entry name" value="Cytochrome_CBB3"/>
    <property type="match status" value="1"/>
</dbReference>
<dbReference type="InterPro" id="IPR009056">
    <property type="entry name" value="Cyt_c-like_dom"/>
</dbReference>
<dbReference type="SUPFAM" id="SSF46626">
    <property type="entry name" value="Cytochrome c"/>
    <property type="match status" value="2"/>
</dbReference>
<dbReference type="PANTHER" id="PTHR33751">
    <property type="entry name" value="CBB3-TYPE CYTOCHROME C OXIDASE SUBUNIT FIXP"/>
    <property type="match status" value="1"/>
</dbReference>
<dbReference type="AlphaFoldDB" id="A0A1F7RVB6"/>
<comment type="caution">
    <text evidence="6">The sequence shown here is derived from an EMBL/GenBank/DDBJ whole genome shotgun (WGS) entry which is preliminary data.</text>
</comment>
<dbReference type="PANTHER" id="PTHR33751:SF1">
    <property type="entry name" value="CBB3-TYPE CYTOCHROME C OXIDASE SUBUNIT FIXP"/>
    <property type="match status" value="1"/>
</dbReference>
<feature type="domain" description="Cytochrome c" evidence="5">
    <location>
        <begin position="181"/>
        <end position="277"/>
    </location>
</feature>
<keyword evidence="2 4" id="KW-0479">Metal-binding</keyword>
<dbReference type="PROSITE" id="PS51007">
    <property type="entry name" value="CYTC"/>
    <property type="match status" value="2"/>
</dbReference>
<evidence type="ECO:0000256" key="3">
    <source>
        <dbReference type="ARBA" id="ARBA00023004"/>
    </source>
</evidence>